<sequence length="412" mass="45231">MRASGGGGGGGGGGSCGVVRKMRLNCGLVLWMAVWIVTLQLLVATVVDGIYVVEKGGRKSFVKLSPAQWTEPDPDGMWSSLLEEYTLGLNTSSRQSRVMQPTPVGIGQTHQYIPASSFYINKRIGEAVEMGTPAAKVIGPSGYAENQLTPPSAQSSFTPMRQNFGGASPTELLSSPREVSETDLYLLGAIEKLVYRVDYMENRLRRAEQIIYYLMAGNNQKLESCPDNFTRVQDICYHFGVDRGLNWKSASTLCKSYGGHLAEFETSTEFQDVVAFILNNQQNRGKEFWLGGLNPGLLWIWTQSAKPVNPNTNLTSMSTGAKAGTSTTSTTTELPETNRDGNKIVNKPPKQSEPTLEITGTGRCLKLTYNGGLYTYGYSGQDCSNRYNYICELKSKSLDNEIKRLAKQLDLD</sequence>
<protein>
    <recommendedName>
        <fullName evidence="3">C-type lectin domain-containing protein</fullName>
    </recommendedName>
</protein>
<keyword evidence="2" id="KW-0472">Membrane</keyword>
<feature type="compositionally biased region" description="Polar residues" evidence="1">
    <location>
        <begin position="144"/>
        <end position="161"/>
    </location>
</feature>
<proteinExistence type="predicted"/>
<dbReference type="Gene3D" id="3.10.100.10">
    <property type="entry name" value="Mannose-Binding Protein A, subunit A"/>
    <property type="match status" value="1"/>
</dbReference>
<accession>A0ABM1Z9H7</accession>
<organism evidence="4 5">
    <name type="scientific">Aedes albopictus</name>
    <name type="common">Asian tiger mosquito</name>
    <name type="synonym">Stegomyia albopicta</name>
    <dbReference type="NCBI Taxonomy" id="7160"/>
    <lineage>
        <taxon>Eukaryota</taxon>
        <taxon>Metazoa</taxon>
        <taxon>Ecdysozoa</taxon>
        <taxon>Arthropoda</taxon>
        <taxon>Hexapoda</taxon>
        <taxon>Insecta</taxon>
        <taxon>Pterygota</taxon>
        <taxon>Neoptera</taxon>
        <taxon>Endopterygota</taxon>
        <taxon>Diptera</taxon>
        <taxon>Nematocera</taxon>
        <taxon>Culicoidea</taxon>
        <taxon>Culicidae</taxon>
        <taxon>Culicinae</taxon>
        <taxon>Aedini</taxon>
        <taxon>Aedes</taxon>
        <taxon>Stegomyia</taxon>
    </lineage>
</organism>
<dbReference type="Pfam" id="PF00059">
    <property type="entry name" value="Lectin_C"/>
    <property type="match status" value="1"/>
</dbReference>
<dbReference type="SMART" id="SM00034">
    <property type="entry name" value="CLECT"/>
    <property type="match status" value="1"/>
</dbReference>
<dbReference type="RefSeq" id="XP_062716579.1">
    <property type="nucleotide sequence ID" value="XM_062860595.1"/>
</dbReference>
<dbReference type="SUPFAM" id="SSF56436">
    <property type="entry name" value="C-type lectin-like"/>
    <property type="match status" value="1"/>
</dbReference>
<keyword evidence="2" id="KW-1133">Transmembrane helix</keyword>
<dbReference type="PROSITE" id="PS50041">
    <property type="entry name" value="C_TYPE_LECTIN_2"/>
    <property type="match status" value="1"/>
</dbReference>
<keyword evidence="2" id="KW-0812">Transmembrane</keyword>
<dbReference type="InterPro" id="IPR016187">
    <property type="entry name" value="CTDL_fold"/>
</dbReference>
<dbReference type="InterPro" id="IPR016186">
    <property type="entry name" value="C-type_lectin-like/link_sf"/>
</dbReference>
<dbReference type="PROSITE" id="PS51257">
    <property type="entry name" value="PROKAR_LIPOPROTEIN"/>
    <property type="match status" value="1"/>
</dbReference>
<evidence type="ECO:0000259" key="3">
    <source>
        <dbReference type="PROSITE" id="PS50041"/>
    </source>
</evidence>
<dbReference type="InterPro" id="IPR001304">
    <property type="entry name" value="C-type_lectin-like"/>
</dbReference>
<feature type="transmembrane region" description="Helical" evidence="2">
    <location>
        <begin position="28"/>
        <end position="53"/>
    </location>
</feature>
<feature type="region of interest" description="Disordered" evidence="1">
    <location>
        <begin position="316"/>
        <end position="356"/>
    </location>
</feature>
<dbReference type="InterPro" id="IPR050111">
    <property type="entry name" value="C-type_lectin/snaclec_domain"/>
</dbReference>
<dbReference type="EnsemblMetazoa" id="AALFPA23_016339.R23835">
    <property type="protein sequence ID" value="AALFPA23_016339.P23835"/>
    <property type="gene ID" value="AALFPA23_016339"/>
</dbReference>
<feature type="domain" description="C-type lectin" evidence="3">
    <location>
        <begin position="232"/>
        <end position="392"/>
    </location>
</feature>
<evidence type="ECO:0000256" key="1">
    <source>
        <dbReference type="SAM" id="MobiDB-lite"/>
    </source>
</evidence>
<name>A0ABM1Z9H7_AEDAL</name>
<dbReference type="PANTHER" id="PTHR22803">
    <property type="entry name" value="MANNOSE, PHOSPHOLIPASE, LECTIN RECEPTOR RELATED"/>
    <property type="match status" value="1"/>
</dbReference>
<dbReference type="Proteomes" id="UP000069940">
    <property type="component" value="Unassembled WGS sequence"/>
</dbReference>
<reference evidence="5" key="1">
    <citation type="journal article" date="2015" name="Proc. Natl. Acad. Sci. U.S.A.">
        <title>Genome sequence of the Asian Tiger mosquito, Aedes albopictus, reveals insights into its biology, genetics, and evolution.</title>
        <authorList>
            <person name="Chen X.G."/>
            <person name="Jiang X."/>
            <person name="Gu J."/>
            <person name="Xu M."/>
            <person name="Wu Y."/>
            <person name="Deng Y."/>
            <person name="Zhang C."/>
            <person name="Bonizzoni M."/>
            <person name="Dermauw W."/>
            <person name="Vontas J."/>
            <person name="Armbruster P."/>
            <person name="Huang X."/>
            <person name="Yang Y."/>
            <person name="Zhang H."/>
            <person name="He W."/>
            <person name="Peng H."/>
            <person name="Liu Y."/>
            <person name="Wu K."/>
            <person name="Chen J."/>
            <person name="Lirakis M."/>
            <person name="Topalis P."/>
            <person name="Van Leeuwen T."/>
            <person name="Hall A.B."/>
            <person name="Jiang X."/>
            <person name="Thorpe C."/>
            <person name="Mueller R.L."/>
            <person name="Sun C."/>
            <person name="Waterhouse R.M."/>
            <person name="Yan G."/>
            <person name="Tu Z.J."/>
            <person name="Fang X."/>
            <person name="James A.A."/>
        </authorList>
    </citation>
    <scope>NUCLEOTIDE SEQUENCE [LARGE SCALE GENOMIC DNA]</scope>
    <source>
        <strain evidence="5">Foshan</strain>
    </source>
</reference>
<evidence type="ECO:0000313" key="5">
    <source>
        <dbReference type="Proteomes" id="UP000069940"/>
    </source>
</evidence>
<reference evidence="4" key="2">
    <citation type="submission" date="2025-05" db="UniProtKB">
        <authorList>
            <consortium name="EnsemblMetazoa"/>
        </authorList>
    </citation>
    <scope>IDENTIFICATION</scope>
    <source>
        <strain evidence="4">Foshan</strain>
    </source>
</reference>
<dbReference type="CDD" id="cd00037">
    <property type="entry name" value="CLECT"/>
    <property type="match status" value="1"/>
</dbReference>
<keyword evidence="5" id="KW-1185">Reference proteome</keyword>
<evidence type="ECO:0000313" key="4">
    <source>
        <dbReference type="EnsemblMetazoa" id="AALFPA23_016339.P23835"/>
    </source>
</evidence>
<evidence type="ECO:0000256" key="2">
    <source>
        <dbReference type="SAM" id="Phobius"/>
    </source>
</evidence>
<feature type="region of interest" description="Disordered" evidence="1">
    <location>
        <begin position="143"/>
        <end position="175"/>
    </location>
</feature>
<dbReference type="GeneID" id="109418338"/>
<feature type="compositionally biased region" description="Low complexity" evidence="1">
    <location>
        <begin position="316"/>
        <end position="332"/>
    </location>
</feature>